<dbReference type="SMART" id="SM00912">
    <property type="entry name" value="Haemagg_act"/>
    <property type="match status" value="1"/>
</dbReference>
<sequence>MRSEKQAMGSRPVKIRPAKIRHKLSVSTILMTGMIVVMPQTARAQALPTAGDVANVAISAEVGGAMPTISNPTATSLQVDLGANRTIIDWNGFNIPTGNSANFTDVRTAGAGTTPVAVLNRDISGVGSVIDGSLTTTTPNISVYLLNTAGITIGTGANVNVGALIASSLNITNDNDFLNGLNTLRFMGGANDTTGVTINGGTIQTASNMVFLGATVTQDIGASSTATGGSAAFVAGTDITMTASVGSPLAFQINRGTTVANAITASGTINGQNVTLAFATQDAVAAATLSVDANITATTATATDRGVVLAAGTAATGVTFGGTETNGDGAVVGGGDITSSGTVDITGRNGVLLVGTLTLNGVSTVSSATGNVTLTAVEGMTNGAGALTVTASSGVASLIGAINDIASLTIAGATAVTLDNGTVVTTGAQSYTGAVTLGANASLTGSTVSFASTVNGTQSLSITGDASFGGVVGGTNELTSLNVSGLSSIGADISTSGAQTYTGAVTLTGGATLASSSGGVIGFTDTVDGPFGLTVTSAGAKNFGAAVGGNALLTSLTTSGAGTTTIRSVSTSNAQSYGDATTLGADAILTGNGITFSSTLDGAQALTIADSGTTTFGGVVGTVALTSLTTNAGGTTAINGGSITTTGAQTYNDAITLATNNATLTSNNAGAISFDSTINGARALTVNTGGVTAFNGAVGGTAALTSLTTDAGGGTSIGANIRTANAQSYGDAITLTGDATLSSTGNSAFNFTTTIDGAFGLTVTSSGDTTFGAAVGGTTALTGISTNGGGTTNINTGSIRTSGAQSYLDNVVLGADVTLTNGGTAGFFGTLDSSGGNNFSLTAGRVRFDGAVGGTEALGNISVGVAAINGGAVTTTSTQSYGGAVTLGADTTLTSTSDAGISFTDTVNSLAANRSLTLATAGTTTFGGAVGGSLALSTLSVGGTSSIGASIASTGAQTYTGAVTLTGTSTISGAGLTFSSTINGAQALTLTDSGATSVTGAIGGNAELASLTVNGGGTLALTAGSVTTSGAQSYANRLLLAADTTLTSNSGGAITLTGGAQNAFALTTGTDGATSLSGGVGTTAALTSITTNGAGTLTLGGQFNATVGQSYNQSATTLSGLVQITGFSNSDVTFAGTVDGAASVVINTGGATTFTGAVGSNSALTSLQTDAAGTLVLTAGSVTTSSGQTYGENITLAADTTLTSTGGGVLFSGTVDGAQTLTISSATTSSFGAAVGNGTALASFTKNGAGTMQVVGGLVRTTGAQTYNSGTSFTTNATLTSTTGGDILLNSGSVGTNGSQTLTINTQGNSRISGASNLASITTDAGGTNTLSGTISTVGAQTYNGAITLAANTMLTSTGNADFIFDSTINGGFALTVNTTGVTTFGAAVGGTTALTTLTTNAGGTTNINGGSIATSGTQTFNDAVVLGANTTLTNGGLATFASTLNGAFSLGANAVSFGGAVGGTSPLNNLTVTTATVNGGSVATVGAQTYSGAVTLGAATTLSSSMSGNIALNGGTSGAFGLTINTAGVTTIAGATGVASITTDTGGTNTLGGTISTTGAQSYGGAINLAADTTLVSTGNSPFNFGSTIDGGFALTITSFGATTFGAAVGGTTALASLTTTDFIATNINGGSVRTTGNQRYYDLNLGGTTTLTSTASGDIAITNIVAGTGTVGLTVNTAGISTINRAYDLTSLTTDAGGTTALGGDIQTSGAQTYNDNVTLIADTTTNSGNAAITFAGTVNGNQRLTVITNGTTTFGGAVGGSTALSSLLFFPGGTLNLNGGGVTTTGVQNYAVNAVLGANTALTSTNSGAISFAGSVDGAFALTVNTADTTTFGGDVGGSTALQSLTTDAPGSLVLQSGLVTTTGLQSYGDSLNLSTDTILTSTNGGAITLGGTVNGAYGLTVNTTGATTFSGIVGGGNALTNLTTDAGGTTTAHTVTTTENQTYNDALLLTADTTLTSTAGGTIDILGGADGGFALTLSSVSATLAGGVGGTAPLTSITAEGGGFLTLNGAITTSGAQSYDHATTTLTGTTTLAGSTVGFTGTVDGAFALTVNASGATSFGGDVGGTDALASLTTNTGGTTTFATGLVTTTGAQTYGDSVSLVAGTTLTSTTNGNISLNGGVTGAQTLALDTQGTSSIVGATGLTSITTNAGGTTSLSGTIATTGVQTYNDAVTLAASTTITGTDINFVSTINGAQALTVGGTGTTTFGGAVGGSTALASLTVNGGGTTSMTGGAITTSGAQTYTEAVTATGAATFNAGGALGFTSISGDNSLSLTGGGVTGSTLSGTAVTVASTDGSVTINGAVTASAGDYTVTATRTSPGTATVTLGDGTTILQQATGAISISGRDGVTGSTGLTLTSNSGGVADAGNTRTVTLASSAGEINFAAGSTLNGGTAQQSNIVVNTNDASKAVQLGNITAKSVTGLEARLGTVTIGNATLSGGIDVYTGGVPANGDIAVGDIVAAGGVRLRSFQGGVTGGNLTGSFVEVSGGLNVTAGDIVATSTFAQVQSTTGSLSVGDVTAASGSVTLEASQAQGTGTLTADDVQAGTSLTIRGAGGVTLTSFNVGGAALISAGRENVTDGDLIFGSGTAASVTSNTKGNIRADSVTGAISLDATGSITGRAISPVADGRPAPDFARIVINGGYKLSATDIVQAMATTANVDSLSGGAIDIIAPSFSFGIGSTPLFGGSAKLLATAGGISFSPFGAITLRTSADFTANGGNISFNSLQAGQAAAGTVNLTASGSISAGAIANARGSINLNAGGNIDVGPFVNVSIGNAPGSLSSSADTIIVAGGALNLDGNVTAGGDYVADAASINLNASGRNVTQAAAGRVRLTATNGNLNGGAGLTLRSDSDNAGGGAVLLRATGGNIAFASSSTINAGADILGIGLATGGSSLSLGNVNAQNLLAVGASDGATSALVTSGPISATAITTTQSLSLRTTNGVIGIGTVTTGGDATLSASSALAVDQVNAGGAVTLAAGTTLGGVSGRTGIAAGGALAVNAGGAASLGTVTHGAGAATITAGSVDLATTTALALDSLTATGGNATIAAGGNAVTLGSAAATGNLTITAGAITMPGAVTVGGDYSLTGSTLALGVDADAETQAAGGRIALTATGGDIVGGAGLTLLSNSGGVADTGFVRSLNLDAAGSILFDASSTISGGTNRQSVIGLRTAGAALTLGTVAARGVRQVNIGFTTYSTPVTTTGNVSIQSLTSTESFGLNTTAGTIGLTSLTVTNGDAALAANSATIGNAVASGALTVTTRAGDLSFGQGGGGTTTTFDVAGVANLASAGTVFAGGATPATANLLRLTARDANIQGAVRAFGVTVTSRNPGLMRLGESTEGSAGFDLSTAEVNRIASTNLTIDGATRGVKIGAFALANTAGSKTFEVLTTGQIDVTGTFQTSGANRTIRLGGNSSLIPAVTGQATTTADKASFIRVAATSGGGGRLYMGDADLDLRAIRVAVGQDAGFISVIDDLAVGEVVNRFVAQPSSALFSPINGGGQAYTLQDLVKASSMSISFTDYALFQNTGLSSDTAGVVLNKESGVALRLTSSGSGAANAFAMFGTINGRSASAAALLGPDVIVVDDLNRGNTRLNGCLVGSGGGGCLITSITPPTVGVFDPNTINLFRSADDLALAFDPVVGANNEALFSDLGTIDFVPGTEEGDCDGDECAKEGADQ</sequence>
<gene>
    <name evidence="2" type="ORF">EOD43_20165</name>
</gene>
<dbReference type="SUPFAM" id="SSF51126">
    <property type="entry name" value="Pectin lyase-like"/>
    <property type="match status" value="1"/>
</dbReference>
<feature type="domain" description="Filamentous haemagglutinin FhaB/tRNA nuclease CdiA-like TPS" evidence="1">
    <location>
        <begin position="44"/>
        <end position="175"/>
    </location>
</feature>
<dbReference type="Gene3D" id="2.160.20.10">
    <property type="entry name" value="Single-stranded right-handed beta-helix, Pectin lyase-like"/>
    <property type="match status" value="1"/>
</dbReference>
<proteinExistence type="predicted"/>
<comment type="caution">
    <text evidence="2">The sequence shown here is derived from an EMBL/GenBank/DDBJ whole genome shotgun (WGS) entry which is preliminary data.</text>
</comment>
<keyword evidence="3" id="KW-1185">Reference proteome</keyword>
<evidence type="ECO:0000313" key="3">
    <source>
        <dbReference type="Proteomes" id="UP000282971"/>
    </source>
</evidence>
<dbReference type="EMBL" id="SACN01000004">
    <property type="protein sequence ID" value="RVT89700.1"/>
    <property type="molecule type" value="Genomic_DNA"/>
</dbReference>
<dbReference type="InterPro" id="IPR011050">
    <property type="entry name" value="Pectin_lyase_fold/virulence"/>
</dbReference>
<evidence type="ECO:0000313" key="2">
    <source>
        <dbReference type="EMBL" id="RVT89700.1"/>
    </source>
</evidence>
<protein>
    <submittedName>
        <fullName evidence="2">Filamentous hemagglutinin N-terminal domain-containing protein</fullName>
    </submittedName>
</protein>
<evidence type="ECO:0000259" key="1">
    <source>
        <dbReference type="SMART" id="SM00912"/>
    </source>
</evidence>
<dbReference type="OrthoDB" id="1776524at2"/>
<reference evidence="2 3" key="1">
    <citation type="submission" date="2019-01" db="EMBL/GenBank/DDBJ databases">
        <authorList>
            <person name="Chen W.-M."/>
        </authorList>
    </citation>
    <scope>NUCLEOTIDE SEQUENCE [LARGE SCALE GENOMIC DNA]</scope>
    <source>
        <strain evidence="2 3">CCP-7</strain>
    </source>
</reference>
<dbReference type="InterPro" id="IPR008638">
    <property type="entry name" value="FhaB/CdiA-like_TPS"/>
</dbReference>
<accession>A0A437LWD7</accession>
<dbReference type="Proteomes" id="UP000282971">
    <property type="component" value="Unassembled WGS sequence"/>
</dbReference>
<organism evidence="2 3">
    <name type="scientific">Sphingomonas crocodyli</name>
    <dbReference type="NCBI Taxonomy" id="1979270"/>
    <lineage>
        <taxon>Bacteria</taxon>
        <taxon>Pseudomonadati</taxon>
        <taxon>Pseudomonadota</taxon>
        <taxon>Alphaproteobacteria</taxon>
        <taxon>Sphingomonadales</taxon>
        <taxon>Sphingomonadaceae</taxon>
        <taxon>Sphingomonas</taxon>
    </lineage>
</organism>
<name>A0A437LWD7_9SPHN</name>
<dbReference type="InterPro" id="IPR012334">
    <property type="entry name" value="Pectin_lyas_fold"/>
</dbReference>
<dbReference type="NCBIfam" id="TIGR01901">
    <property type="entry name" value="adhes_NPXG"/>
    <property type="match status" value="1"/>
</dbReference>